<dbReference type="SUPFAM" id="SSF64182">
    <property type="entry name" value="DHH phosphoesterases"/>
    <property type="match status" value="1"/>
</dbReference>
<reference evidence="9 10" key="1">
    <citation type="submission" date="2016-11" db="EMBL/GenBank/DDBJ databases">
        <title>Networking in microbes: conjugative elements and plasmids in the genus Alteromonas.</title>
        <authorList>
            <person name="Lopez-Perez M."/>
            <person name="Ramon-Marco N."/>
            <person name="Rodriguez-Valera F."/>
        </authorList>
    </citation>
    <scope>NUCLEOTIDE SEQUENCE [LARGE SCALE GENOMIC DNA]</scope>
    <source>
        <strain evidence="9 10">CP48</strain>
        <plasmid evidence="10">pamcp48-600</plasmid>
    </source>
</reference>
<comment type="similarity">
    <text evidence="1">Belongs to the RecJ family.</text>
</comment>
<keyword evidence="4" id="KW-0378">Hydrolase</keyword>
<dbReference type="Pfam" id="PF17768">
    <property type="entry name" value="RecJ_OB"/>
    <property type="match status" value="1"/>
</dbReference>
<evidence type="ECO:0000256" key="4">
    <source>
        <dbReference type="ARBA" id="ARBA00022801"/>
    </source>
</evidence>
<feature type="domain" description="RecJ OB" evidence="8">
    <location>
        <begin position="523"/>
        <end position="609"/>
    </location>
</feature>
<dbReference type="InterPro" id="IPR041122">
    <property type="entry name" value="RecJ_OB"/>
</dbReference>
<evidence type="ECO:0000256" key="2">
    <source>
        <dbReference type="ARBA" id="ARBA00019841"/>
    </source>
</evidence>
<evidence type="ECO:0000256" key="5">
    <source>
        <dbReference type="ARBA" id="ARBA00022839"/>
    </source>
</evidence>
<keyword evidence="9" id="KW-0614">Plasmid</keyword>
<evidence type="ECO:0000259" key="7">
    <source>
        <dbReference type="Pfam" id="PF02272"/>
    </source>
</evidence>
<sequence>MILINNTKIKVPMPELKFRKRHQGVFDALRERGCSNIVSIIAANRTNDVSPRAQQDLLKPSITDMDFWKLKDIDIAADRILLAKQRGEYVSLATDFDVDGISSAVLMKKALVEYMGFDEDKVNIDVNYRMEIGYGFSKAAMELMFEKAGDNPPTLVITADQGSNDSVTAGLYKERMASLGYDYADVIVTDHHDIDEGNTCPEALAFINPRRPDDDFEDPTICGCMVALLVMSAARAHMVNEGVLPEDSPNLGELLMYACLATVADCVSLKSGINRFVIRRGLVDINNEVIPAWTVLKRKVNKPADMITAQDLAFKLGPAINADSRTGGDGSNAINFLMAKTVDEANFYFEELTSKNNRRKDIELSMLEAALADASEQYYEKGMRGLSVYLPNGSHGIHGIVASRIKERFNCPVIVFSPSDVNEKDHPERHITGSGRCIEELSIIDIVKKEILPPCPAIKAGGHPAAMGMTITLKQFPQFQKLFDLNVKKDSVKAGMSDSDFYPTVKIDHLIKDGSLRVLQGMGLLEEQKKLEPYGQRFEAPVFGINGRFSRANPTRTGEHMKLHFIDSLGHEHSAMCFFYSRQPWLSILEVGQEYTFAVSVNYNNFEGKMGMLIEGIAEGFNNISR</sequence>
<evidence type="ECO:0000256" key="3">
    <source>
        <dbReference type="ARBA" id="ARBA00022722"/>
    </source>
</evidence>
<protein>
    <recommendedName>
        <fullName evidence="2">Single-stranded-DNA-specific exonuclease RecJ</fullName>
    </recommendedName>
</protein>
<dbReference type="Gene3D" id="3.10.310.30">
    <property type="match status" value="1"/>
</dbReference>
<geneLocation type="plasmid" evidence="10">
    <name>pamcp48-600</name>
</geneLocation>
<evidence type="ECO:0000259" key="6">
    <source>
        <dbReference type="Pfam" id="PF01368"/>
    </source>
</evidence>
<dbReference type="Pfam" id="PF01368">
    <property type="entry name" value="DHH"/>
    <property type="match status" value="1"/>
</dbReference>
<dbReference type="InterPro" id="IPR038763">
    <property type="entry name" value="DHH_sf"/>
</dbReference>
<dbReference type="GO" id="GO:0004527">
    <property type="term" value="F:exonuclease activity"/>
    <property type="evidence" value="ECO:0007669"/>
    <property type="project" value="UniProtKB-KW"/>
</dbReference>
<organism evidence="9 10">
    <name type="scientific">Alteromonas mediterranea</name>
    <dbReference type="NCBI Taxonomy" id="314275"/>
    <lineage>
        <taxon>Bacteria</taxon>
        <taxon>Pseudomonadati</taxon>
        <taxon>Pseudomonadota</taxon>
        <taxon>Gammaproteobacteria</taxon>
        <taxon>Alteromonadales</taxon>
        <taxon>Alteromonadaceae</taxon>
        <taxon>Alteromonas/Salinimonas group</taxon>
        <taxon>Alteromonas</taxon>
    </lineage>
</organism>
<dbReference type="EMBL" id="CP018025">
    <property type="protein sequence ID" value="APD92435.1"/>
    <property type="molecule type" value="Genomic_DNA"/>
</dbReference>
<gene>
    <name evidence="9" type="ORF">BM524_21270</name>
</gene>
<keyword evidence="5" id="KW-0269">Exonuclease</keyword>
<dbReference type="InterPro" id="IPR051673">
    <property type="entry name" value="SSDNA_exonuclease_RecJ"/>
</dbReference>
<dbReference type="PANTHER" id="PTHR30255">
    <property type="entry name" value="SINGLE-STRANDED-DNA-SPECIFIC EXONUCLEASE RECJ"/>
    <property type="match status" value="1"/>
</dbReference>
<dbReference type="RefSeq" id="WP_071961060.1">
    <property type="nucleotide sequence ID" value="NZ_CP018028.1"/>
</dbReference>
<dbReference type="Gene3D" id="3.90.1640.30">
    <property type="match status" value="1"/>
</dbReference>
<dbReference type="InterPro" id="IPR003156">
    <property type="entry name" value="DHHA1_dom"/>
</dbReference>
<dbReference type="InterPro" id="IPR001667">
    <property type="entry name" value="DDH_dom"/>
</dbReference>
<name>A0AAC9JGX2_9ALTE</name>
<dbReference type="Proteomes" id="UP000182101">
    <property type="component" value="Plasmid pAMCP48-600"/>
</dbReference>
<dbReference type="PANTHER" id="PTHR30255:SF2">
    <property type="entry name" value="SINGLE-STRANDED-DNA-SPECIFIC EXONUCLEASE RECJ"/>
    <property type="match status" value="1"/>
</dbReference>
<proteinExistence type="inferred from homology"/>
<evidence type="ECO:0000313" key="9">
    <source>
        <dbReference type="EMBL" id="APD92435.1"/>
    </source>
</evidence>
<evidence type="ECO:0000313" key="10">
    <source>
        <dbReference type="Proteomes" id="UP000182101"/>
    </source>
</evidence>
<dbReference type="AlphaFoldDB" id="A0AAC9JGX2"/>
<accession>A0AAC9JGX2</accession>
<evidence type="ECO:0000259" key="8">
    <source>
        <dbReference type="Pfam" id="PF17768"/>
    </source>
</evidence>
<evidence type="ECO:0000256" key="1">
    <source>
        <dbReference type="ARBA" id="ARBA00005915"/>
    </source>
</evidence>
<feature type="domain" description="DHHA1" evidence="7">
    <location>
        <begin position="389"/>
        <end position="488"/>
    </location>
</feature>
<dbReference type="GO" id="GO:0003676">
    <property type="term" value="F:nucleic acid binding"/>
    <property type="evidence" value="ECO:0007669"/>
    <property type="project" value="InterPro"/>
</dbReference>
<feature type="domain" description="DDH" evidence="6">
    <location>
        <begin position="94"/>
        <end position="235"/>
    </location>
</feature>
<dbReference type="Pfam" id="PF02272">
    <property type="entry name" value="DHHA1"/>
    <property type="match status" value="1"/>
</dbReference>
<keyword evidence="3" id="KW-0540">Nuclease</keyword>